<dbReference type="EMBL" id="ABOX02000020">
    <property type="protein sequence ID" value="EEF60149.1"/>
    <property type="molecule type" value="Genomic_DNA"/>
</dbReference>
<dbReference type="OrthoDB" id="5622506at2"/>
<dbReference type="PROSITE" id="PS50297">
    <property type="entry name" value="ANK_REP_REGION"/>
    <property type="match status" value="2"/>
</dbReference>
<dbReference type="InterPro" id="IPR036770">
    <property type="entry name" value="Ankyrin_rpt-contain_sf"/>
</dbReference>
<proteinExistence type="predicted"/>
<dbReference type="PROSITE" id="PS50088">
    <property type="entry name" value="ANK_REPEAT"/>
    <property type="match status" value="2"/>
</dbReference>
<dbReference type="SUPFAM" id="SSF48403">
    <property type="entry name" value="Ankyrin repeat"/>
    <property type="match status" value="1"/>
</dbReference>
<name>B9XJB1_PEDPL</name>
<dbReference type="SMART" id="SM00248">
    <property type="entry name" value="ANK"/>
    <property type="match status" value="4"/>
</dbReference>
<accession>B9XJB1</accession>
<dbReference type="Pfam" id="PF12796">
    <property type="entry name" value="Ank_2"/>
    <property type="match status" value="1"/>
</dbReference>
<evidence type="ECO:0000256" key="1">
    <source>
        <dbReference type="ARBA" id="ARBA00022737"/>
    </source>
</evidence>
<dbReference type="Pfam" id="PF00023">
    <property type="entry name" value="Ank"/>
    <property type="match status" value="1"/>
</dbReference>
<keyword evidence="5" id="KW-1185">Reference proteome</keyword>
<dbReference type="PRINTS" id="PR01415">
    <property type="entry name" value="ANKYRIN"/>
</dbReference>
<reference evidence="4 5" key="1">
    <citation type="journal article" date="2011" name="J. Bacteriol.">
        <title>Genome sequence of 'Pedosphaera parvula' Ellin514, an aerobic Verrucomicrobial isolate from pasture soil.</title>
        <authorList>
            <person name="Kant R."/>
            <person name="van Passel M.W."/>
            <person name="Sangwan P."/>
            <person name="Palva A."/>
            <person name="Lucas S."/>
            <person name="Copeland A."/>
            <person name="Lapidus A."/>
            <person name="Glavina Del Rio T."/>
            <person name="Dalin E."/>
            <person name="Tice H."/>
            <person name="Bruce D."/>
            <person name="Goodwin L."/>
            <person name="Pitluck S."/>
            <person name="Chertkov O."/>
            <person name="Larimer F.W."/>
            <person name="Land M.L."/>
            <person name="Hauser L."/>
            <person name="Brettin T.S."/>
            <person name="Detter J.C."/>
            <person name="Han S."/>
            <person name="de Vos W.M."/>
            <person name="Janssen P.H."/>
            <person name="Smidt H."/>
        </authorList>
    </citation>
    <scope>NUCLEOTIDE SEQUENCE [LARGE SCALE GENOMIC DNA]</scope>
    <source>
        <strain evidence="4 5">Ellin514</strain>
    </source>
</reference>
<dbReference type="InterPro" id="IPR050776">
    <property type="entry name" value="Ank_Repeat/CDKN_Inhibitor"/>
</dbReference>
<evidence type="ECO:0000256" key="2">
    <source>
        <dbReference type="ARBA" id="ARBA00023043"/>
    </source>
</evidence>
<dbReference type="STRING" id="320771.Cflav_PD3208"/>
<dbReference type="PANTHER" id="PTHR24201">
    <property type="entry name" value="ANK_REP_REGION DOMAIN-CONTAINING PROTEIN"/>
    <property type="match status" value="1"/>
</dbReference>
<gene>
    <name evidence="4" type="ORF">Cflav_PD3208</name>
</gene>
<evidence type="ECO:0000313" key="5">
    <source>
        <dbReference type="Proteomes" id="UP000003688"/>
    </source>
</evidence>
<dbReference type="Proteomes" id="UP000003688">
    <property type="component" value="Unassembled WGS sequence"/>
</dbReference>
<protein>
    <submittedName>
        <fullName evidence="4">FOG: Ankyrin repeat-like protein</fullName>
    </submittedName>
</protein>
<keyword evidence="2 3" id="KW-0040">ANK repeat</keyword>
<dbReference type="PANTHER" id="PTHR24201:SF16">
    <property type="entry name" value="ANKYRIN-1-LIKE-RELATED"/>
    <property type="match status" value="1"/>
</dbReference>
<feature type="repeat" description="ANK" evidence="3">
    <location>
        <begin position="124"/>
        <end position="156"/>
    </location>
</feature>
<feature type="repeat" description="ANK" evidence="3">
    <location>
        <begin position="47"/>
        <end position="79"/>
    </location>
</feature>
<dbReference type="AlphaFoldDB" id="B9XJB1"/>
<comment type="caution">
    <text evidence="4">The sequence shown here is derived from an EMBL/GenBank/DDBJ whole genome shotgun (WGS) entry which is preliminary data.</text>
</comment>
<sequence>MDAILIAILDDDRPRVNKLLKAEPRLATSFIDSARLYESKIFHWIYVGDTALHLAAAGYRVEIVRLLLAAGADPNSTRNHRQSGPLHYAADGCINGPEWNAKRQVKTIQCLLDAGAEINAQDKNGAAPLHRAVRTRCADAVKCLLEGGADAKLKNKSGSTPFHLAVQDTGRGGTGTEAARAAQRQIIRGFLSLGLNAALKDGNGKSVFDCAGSGWIRNALSGESV</sequence>
<evidence type="ECO:0000256" key="3">
    <source>
        <dbReference type="PROSITE-ProRule" id="PRU00023"/>
    </source>
</evidence>
<organism evidence="4 5">
    <name type="scientific">Pedosphaera parvula (strain Ellin514)</name>
    <dbReference type="NCBI Taxonomy" id="320771"/>
    <lineage>
        <taxon>Bacteria</taxon>
        <taxon>Pseudomonadati</taxon>
        <taxon>Verrucomicrobiota</taxon>
        <taxon>Pedosphaerae</taxon>
        <taxon>Pedosphaerales</taxon>
        <taxon>Pedosphaeraceae</taxon>
        <taxon>Pedosphaera</taxon>
    </lineage>
</organism>
<evidence type="ECO:0000313" key="4">
    <source>
        <dbReference type="EMBL" id="EEF60149.1"/>
    </source>
</evidence>
<dbReference type="RefSeq" id="WP_007415904.1">
    <property type="nucleotide sequence ID" value="NZ_ABOX02000020.1"/>
</dbReference>
<dbReference type="Gene3D" id="1.25.40.20">
    <property type="entry name" value="Ankyrin repeat-containing domain"/>
    <property type="match status" value="1"/>
</dbReference>
<dbReference type="InterPro" id="IPR002110">
    <property type="entry name" value="Ankyrin_rpt"/>
</dbReference>
<keyword evidence="1" id="KW-0677">Repeat</keyword>